<keyword evidence="5" id="KW-0472">Membrane</keyword>
<keyword evidence="5" id="KW-0812">Transmembrane</keyword>
<keyword evidence="5" id="KW-1133">Transmembrane helix</keyword>
<dbReference type="GO" id="GO:0004065">
    <property type="term" value="F:arylsulfatase activity"/>
    <property type="evidence" value="ECO:0007669"/>
    <property type="project" value="TreeGrafter"/>
</dbReference>
<keyword evidence="8" id="KW-1185">Reference proteome</keyword>
<evidence type="ECO:0000313" key="7">
    <source>
        <dbReference type="EMBL" id="MBA6413504.1"/>
    </source>
</evidence>
<evidence type="ECO:0000256" key="1">
    <source>
        <dbReference type="ARBA" id="ARBA00008779"/>
    </source>
</evidence>
<dbReference type="InterPro" id="IPR024607">
    <property type="entry name" value="Sulfatase_CS"/>
</dbReference>
<dbReference type="Gene3D" id="3.40.720.10">
    <property type="entry name" value="Alkaline Phosphatase, subunit A"/>
    <property type="match status" value="1"/>
</dbReference>
<evidence type="ECO:0000259" key="6">
    <source>
        <dbReference type="Pfam" id="PF00884"/>
    </source>
</evidence>
<dbReference type="CDD" id="cd16151">
    <property type="entry name" value="sulfatase_like"/>
    <property type="match status" value="1"/>
</dbReference>
<dbReference type="RefSeq" id="WP_182172840.1">
    <property type="nucleotide sequence ID" value="NZ_JACFXU010000014.1"/>
</dbReference>
<accession>A0A7W2TX91</accession>
<evidence type="ECO:0000256" key="2">
    <source>
        <dbReference type="ARBA" id="ARBA00022723"/>
    </source>
</evidence>
<dbReference type="InterPro" id="IPR050738">
    <property type="entry name" value="Sulfatase"/>
</dbReference>
<dbReference type="EMBL" id="JACFXU010000014">
    <property type="protein sequence ID" value="MBA6413504.1"/>
    <property type="molecule type" value="Genomic_DNA"/>
</dbReference>
<proteinExistence type="inferred from homology"/>
<evidence type="ECO:0000256" key="5">
    <source>
        <dbReference type="SAM" id="Phobius"/>
    </source>
</evidence>
<sequence length="486" mass="53675">MEQLFVANQITSGKLISAIFMLLMMSLAGTSASLANEAAPDSAAQRPNILLIMADDLGVETLGTYGGESYQTPALDDLAAQGMRFEQGHATPLCSPSRVMLLTGKDGWRNYSHFGYLDPAQPTFAQALAAVGYRTFAAGKWQLVSNKYQDLEGMTPAAAGFQDYALWQIAAREGETDRYWGPTITGPQGPVPHRESEYGPELFSAALAKFIRESAASGQPFLAYYPMVLPHRPFSGTPGQRDGDRQQRFSAMIEAMDSIVGQLREVLEESGVADNTLLLFVGDNGTDRKITSRRNGQELRGGKALTLQSSTHVPFIAWWPGTIAPGSSRDELVYLADILPTLLELGGAALPADIDGRSLLPLLRNEGSDEWRDSLFMHYDPRWSDNEPARYVFDAQWKLYEDGRFFNLQQDPLEQTPLALAELDANGAAAQKRLQQHLELAGGSLSGVLSPQSEYRRERDLRRSLIAISVLLVLGFWYFMRRSRRA</sequence>
<feature type="domain" description="Sulfatase N-terminal" evidence="6">
    <location>
        <begin position="47"/>
        <end position="347"/>
    </location>
</feature>
<organism evidence="7 8">
    <name type="scientific">Sediminihaliea albiluteola</name>
    <dbReference type="NCBI Taxonomy" id="2758564"/>
    <lineage>
        <taxon>Bacteria</taxon>
        <taxon>Pseudomonadati</taxon>
        <taxon>Pseudomonadota</taxon>
        <taxon>Gammaproteobacteria</taxon>
        <taxon>Cellvibrionales</taxon>
        <taxon>Halieaceae</taxon>
        <taxon>Sediminihaliea</taxon>
    </lineage>
</organism>
<keyword evidence="4" id="KW-0106">Calcium</keyword>
<dbReference type="PANTHER" id="PTHR42693">
    <property type="entry name" value="ARYLSULFATASE FAMILY MEMBER"/>
    <property type="match status" value="1"/>
</dbReference>
<dbReference type="GO" id="GO:0016740">
    <property type="term" value="F:transferase activity"/>
    <property type="evidence" value="ECO:0007669"/>
    <property type="project" value="UniProtKB-KW"/>
</dbReference>
<dbReference type="InterPro" id="IPR017850">
    <property type="entry name" value="Alkaline_phosphatase_core_sf"/>
</dbReference>
<evidence type="ECO:0000256" key="3">
    <source>
        <dbReference type="ARBA" id="ARBA00022801"/>
    </source>
</evidence>
<keyword evidence="3 7" id="KW-0378">Hydrolase</keyword>
<keyword evidence="2" id="KW-0479">Metal-binding</keyword>
<dbReference type="AlphaFoldDB" id="A0A7W2TX91"/>
<dbReference type="GO" id="GO:0046872">
    <property type="term" value="F:metal ion binding"/>
    <property type="evidence" value="ECO:0007669"/>
    <property type="project" value="UniProtKB-KW"/>
</dbReference>
<dbReference type="PANTHER" id="PTHR42693:SF53">
    <property type="entry name" value="ENDO-4-O-SULFATASE"/>
    <property type="match status" value="1"/>
</dbReference>
<gene>
    <name evidence="7" type="ORF">H2508_10325</name>
</gene>
<dbReference type="SUPFAM" id="SSF53649">
    <property type="entry name" value="Alkaline phosphatase-like"/>
    <property type="match status" value="1"/>
</dbReference>
<dbReference type="Proteomes" id="UP000539350">
    <property type="component" value="Unassembled WGS sequence"/>
</dbReference>
<dbReference type="InterPro" id="IPR000917">
    <property type="entry name" value="Sulfatase_N"/>
</dbReference>
<name>A0A7W2TX91_9GAMM</name>
<reference evidence="7 8" key="1">
    <citation type="submission" date="2020-07" db="EMBL/GenBank/DDBJ databases">
        <title>Halieaceae bacterium, F7430, whole genome shotgun sequencing project.</title>
        <authorList>
            <person name="Jiang S."/>
            <person name="Liu Z.W."/>
            <person name="Du Z.J."/>
        </authorList>
    </citation>
    <scope>NUCLEOTIDE SEQUENCE [LARGE SCALE GENOMIC DNA]</scope>
    <source>
        <strain evidence="7 8">F7430</strain>
    </source>
</reference>
<evidence type="ECO:0000313" key="8">
    <source>
        <dbReference type="Proteomes" id="UP000539350"/>
    </source>
</evidence>
<comment type="similarity">
    <text evidence="1">Belongs to the sulfatase family.</text>
</comment>
<dbReference type="PROSITE" id="PS00523">
    <property type="entry name" value="SULFATASE_1"/>
    <property type="match status" value="1"/>
</dbReference>
<keyword evidence="7" id="KW-0808">Transferase</keyword>
<dbReference type="Pfam" id="PF00884">
    <property type="entry name" value="Sulfatase"/>
    <property type="match status" value="1"/>
</dbReference>
<evidence type="ECO:0000256" key="4">
    <source>
        <dbReference type="ARBA" id="ARBA00022837"/>
    </source>
</evidence>
<comment type="caution">
    <text evidence="7">The sequence shown here is derived from an EMBL/GenBank/DDBJ whole genome shotgun (WGS) entry which is preliminary data.</text>
</comment>
<feature type="transmembrane region" description="Helical" evidence="5">
    <location>
        <begin position="461"/>
        <end position="480"/>
    </location>
</feature>
<protein>
    <submittedName>
        <fullName evidence="7">Sulfatase-like hydrolase/transferase</fullName>
    </submittedName>
</protein>